<keyword evidence="3 5" id="KW-1005">Bacterial flagellum biogenesis</keyword>
<protein>
    <recommendedName>
        <fullName evidence="2 5">Basal-body rod modification protein FlgD</fullName>
    </recommendedName>
</protein>
<organism evidence="7 9">
    <name type="scientific">Jannaschia seohaensis</name>
    <dbReference type="NCBI Taxonomy" id="475081"/>
    <lineage>
        <taxon>Bacteria</taxon>
        <taxon>Pseudomonadati</taxon>
        <taxon>Pseudomonadota</taxon>
        <taxon>Alphaproteobacteria</taxon>
        <taxon>Rhodobacterales</taxon>
        <taxon>Roseobacteraceae</taxon>
        <taxon>Jannaschia</taxon>
    </lineage>
</organism>
<dbReference type="RefSeq" id="WP_109565801.1">
    <property type="nucleotide sequence ID" value="NZ_QGDJ01000012.1"/>
</dbReference>
<dbReference type="OrthoDB" id="9785233at2"/>
<keyword evidence="7" id="KW-0282">Flagellum</keyword>
<dbReference type="Proteomes" id="UP000245839">
    <property type="component" value="Unassembled WGS sequence"/>
</dbReference>
<evidence type="ECO:0000313" key="6">
    <source>
        <dbReference type="EMBL" id="PWJ14479.1"/>
    </source>
</evidence>
<evidence type="ECO:0000313" key="7">
    <source>
        <dbReference type="EMBL" id="SSA50233.1"/>
    </source>
</evidence>
<sequence>MDVQSTSAATGTANKVEANSAAALSSDFDTFLSLLTAQIRNQDPLQPADGTEYAAQLAQFANVEQAVRTNELLSEMMAAFGAGSASDVANWIGLDVRHDGSVAVAPGRTTRLEFDIPAIADRAELVAFNEDGFEVMRRPIDTRSETLDWHGGDGKGGQLPDAIYKLQIEAQSGEQALDPRGVRSFARVEEVALSASGPELVLDSGVRVTPDRLDLLRAGR</sequence>
<dbReference type="AlphaFoldDB" id="A0A2Y9C8T7"/>
<dbReference type="Pfam" id="PF03963">
    <property type="entry name" value="FlgD"/>
    <property type="match status" value="1"/>
</dbReference>
<keyword evidence="8" id="KW-1185">Reference proteome</keyword>
<proteinExistence type="inferred from homology"/>
<reference evidence="7 9" key="1">
    <citation type="submission" date="2016-10" db="EMBL/GenBank/DDBJ databases">
        <authorList>
            <person name="Cai Z."/>
        </authorList>
    </citation>
    <scope>NUCLEOTIDE SEQUENCE [LARGE SCALE GENOMIC DNA]</scope>
    <source>
        <strain evidence="7 9">DSM 25227</strain>
    </source>
</reference>
<accession>A0A2Y9C8T7</accession>
<evidence type="ECO:0000256" key="3">
    <source>
        <dbReference type="ARBA" id="ARBA00022795"/>
    </source>
</evidence>
<reference evidence="6 8" key="2">
    <citation type="submission" date="2018-03" db="EMBL/GenBank/DDBJ databases">
        <title>Genomic Encyclopedia of Archaeal and Bacterial Type Strains, Phase II (KMG-II): from individual species to whole genera.</title>
        <authorList>
            <person name="Goeker M."/>
        </authorList>
    </citation>
    <scope>NUCLEOTIDE SEQUENCE [LARGE SCALE GENOMIC DNA]</scope>
    <source>
        <strain evidence="6 8">DSM 25227</strain>
    </source>
</reference>
<keyword evidence="7" id="KW-0966">Cell projection</keyword>
<dbReference type="EMBL" id="UETC01000012">
    <property type="protein sequence ID" value="SSA50233.1"/>
    <property type="molecule type" value="Genomic_DNA"/>
</dbReference>
<dbReference type="EMBL" id="QGDJ01000012">
    <property type="protein sequence ID" value="PWJ14479.1"/>
    <property type="molecule type" value="Genomic_DNA"/>
</dbReference>
<dbReference type="InterPro" id="IPR005648">
    <property type="entry name" value="FlgD"/>
</dbReference>
<name>A0A2Y9C8T7_9RHOB</name>
<evidence type="ECO:0000313" key="8">
    <source>
        <dbReference type="Proteomes" id="UP000245839"/>
    </source>
</evidence>
<evidence type="ECO:0000313" key="9">
    <source>
        <dbReference type="Proteomes" id="UP000251571"/>
    </source>
</evidence>
<dbReference type="GO" id="GO:0044781">
    <property type="term" value="P:bacterial-type flagellum organization"/>
    <property type="evidence" value="ECO:0007669"/>
    <property type="project" value="UniProtKB-UniRule"/>
</dbReference>
<keyword evidence="7" id="KW-0969">Cilium</keyword>
<gene>
    <name evidence="6" type="ORF">BCF38_112102</name>
    <name evidence="7" type="ORF">SAMN05421539_112102</name>
</gene>
<evidence type="ECO:0000256" key="4">
    <source>
        <dbReference type="ARBA" id="ARBA00024746"/>
    </source>
</evidence>
<evidence type="ECO:0000256" key="2">
    <source>
        <dbReference type="ARBA" id="ARBA00016013"/>
    </source>
</evidence>
<dbReference type="Proteomes" id="UP000251571">
    <property type="component" value="Unassembled WGS sequence"/>
</dbReference>
<evidence type="ECO:0000256" key="5">
    <source>
        <dbReference type="RuleBase" id="RU362076"/>
    </source>
</evidence>
<comment type="similarity">
    <text evidence="1 5">Belongs to the FlgD family.</text>
</comment>
<evidence type="ECO:0000256" key="1">
    <source>
        <dbReference type="ARBA" id="ARBA00010577"/>
    </source>
</evidence>
<comment type="function">
    <text evidence="4 5">Required for flagellar hook formation. May act as a scaffolding protein.</text>
</comment>